<dbReference type="KEGG" id="aot:AcetOri_orf01652"/>
<protein>
    <submittedName>
        <fullName evidence="1">Uncharacterized protein</fullName>
    </submittedName>
</protein>
<accession>A0A2Z5ZFU2</accession>
<evidence type="ECO:0000313" key="1">
    <source>
        <dbReference type="EMBL" id="BBC79451.1"/>
    </source>
</evidence>
<reference evidence="1 2" key="1">
    <citation type="submission" date="2018-02" db="EMBL/GenBank/DDBJ databases">
        <title>Acetobacter orientalis genome.</title>
        <authorList>
            <person name="Nakashima N."/>
            <person name="Tamura T."/>
        </authorList>
    </citation>
    <scope>NUCLEOTIDE SEQUENCE [LARGE SCALE GENOMIC DNA]</scope>
    <source>
        <strain evidence="1 2">FAN1</strain>
    </source>
</reference>
<dbReference type="AlphaFoldDB" id="A0A2Z5ZFU2"/>
<gene>
    <name evidence="1" type="ORF">AcetOrient_orf01652</name>
</gene>
<dbReference type="Proteomes" id="UP000270034">
    <property type="component" value="Chromosome"/>
</dbReference>
<name>A0A2Z5ZFU2_9PROT</name>
<dbReference type="EMBL" id="AP018515">
    <property type="protein sequence ID" value="BBC79451.1"/>
    <property type="molecule type" value="Genomic_DNA"/>
</dbReference>
<proteinExistence type="predicted"/>
<evidence type="ECO:0000313" key="2">
    <source>
        <dbReference type="Proteomes" id="UP000270034"/>
    </source>
</evidence>
<sequence length="52" mass="6065">MVCAAFFFLFSYALTQRLLPACNGLRSFCLQGPLAKRPYRFALCHYRMLNMI</sequence>
<organism evidence="1 2">
    <name type="scientific">Acetobacter orientalis</name>
    <dbReference type="NCBI Taxonomy" id="146474"/>
    <lineage>
        <taxon>Bacteria</taxon>
        <taxon>Pseudomonadati</taxon>
        <taxon>Pseudomonadota</taxon>
        <taxon>Alphaproteobacteria</taxon>
        <taxon>Acetobacterales</taxon>
        <taxon>Acetobacteraceae</taxon>
        <taxon>Acetobacter</taxon>
    </lineage>
</organism>